<accession>A0A077MDG3</accession>
<name>A0A077MDG3_9MICO</name>
<protein>
    <submittedName>
        <fullName evidence="2">Uncharacterized protein</fullName>
    </submittedName>
</protein>
<dbReference type="EMBL" id="CAJC01000194">
    <property type="protein sequence ID" value="CCI54694.1"/>
    <property type="molecule type" value="Genomic_DNA"/>
</dbReference>
<evidence type="ECO:0000313" key="2">
    <source>
        <dbReference type="EMBL" id="CCI54694.1"/>
    </source>
</evidence>
<organism evidence="2 3">
    <name type="scientific">Nostocoides jenkinsii Ben 74</name>
    <dbReference type="NCBI Taxonomy" id="1193518"/>
    <lineage>
        <taxon>Bacteria</taxon>
        <taxon>Bacillati</taxon>
        <taxon>Actinomycetota</taxon>
        <taxon>Actinomycetes</taxon>
        <taxon>Micrococcales</taxon>
        <taxon>Intrasporangiaceae</taxon>
        <taxon>Nostocoides</taxon>
    </lineage>
</organism>
<dbReference type="Proteomes" id="UP000035720">
    <property type="component" value="Unassembled WGS sequence"/>
</dbReference>
<sequence>MRRPTPVQDRPARSTGMSNHVRVPAGVREGGQFRAHARSEGSGLGALVCVECGGNLVVESDGVPAHVGLDGEPFTTDHDYRDRDDLPDYGGATAFPDFDVADTPTPVIDDVERDPEPLDYEFQLSAAGLDYVTDNGDVAVQVDRGEDGRPVRLRRGKVVFEVPVIGTEQGHYGPVPIGSRRGDGRRPVTEVAALARQDIKDAIAVGWLPSNLTYRVKTRHGSSVSVDIEGVKDADRVDPWKAQVAEEHGAFRRTDRDEFIELERRVEQIVRRYGRFEIDSMTDYFHVDYYSNVRIPRESEQAWWAAERERLAARRRPNANRKAAG</sequence>
<evidence type="ECO:0000256" key="1">
    <source>
        <dbReference type="SAM" id="MobiDB-lite"/>
    </source>
</evidence>
<dbReference type="AlphaFoldDB" id="A0A077MDG3"/>
<comment type="caution">
    <text evidence="2">The sequence shown here is derived from an EMBL/GenBank/DDBJ whole genome shotgun (WGS) entry which is preliminary data.</text>
</comment>
<evidence type="ECO:0000313" key="3">
    <source>
        <dbReference type="Proteomes" id="UP000035720"/>
    </source>
</evidence>
<dbReference type="STRING" id="1193518.BN13_80063"/>
<gene>
    <name evidence="2" type="ORF">BN13_80063</name>
</gene>
<proteinExistence type="predicted"/>
<keyword evidence="3" id="KW-1185">Reference proteome</keyword>
<reference evidence="2 3" key="1">
    <citation type="journal article" date="2013" name="ISME J.">
        <title>A metabolic model for members of the genus Tetrasphaera involved in enhanced biological phosphorus removal.</title>
        <authorList>
            <person name="Kristiansen R."/>
            <person name="Nguyen H.T.T."/>
            <person name="Saunders A.M."/>
            <person name="Nielsen J.L."/>
            <person name="Wimmer R."/>
            <person name="Le V.Q."/>
            <person name="McIlroy S.J."/>
            <person name="Petrovski S."/>
            <person name="Seviour R.J."/>
            <person name="Calteau A."/>
            <person name="Nielsen K.L."/>
            <person name="Nielsen P.H."/>
        </authorList>
    </citation>
    <scope>NUCLEOTIDE SEQUENCE [LARGE SCALE GENOMIC DNA]</scope>
    <source>
        <strain evidence="2 3">Ben 74</strain>
    </source>
</reference>
<feature type="region of interest" description="Disordered" evidence="1">
    <location>
        <begin position="1"/>
        <end position="20"/>
    </location>
</feature>